<dbReference type="Proteomes" id="UP001151760">
    <property type="component" value="Unassembled WGS sequence"/>
</dbReference>
<evidence type="ECO:0000256" key="1">
    <source>
        <dbReference type="SAM" id="MobiDB-lite"/>
    </source>
</evidence>
<name>A0ABQ5CWY0_9ASTR</name>
<reference evidence="2" key="2">
    <citation type="submission" date="2022-01" db="EMBL/GenBank/DDBJ databases">
        <authorList>
            <person name="Yamashiro T."/>
            <person name="Shiraishi A."/>
            <person name="Satake H."/>
            <person name="Nakayama K."/>
        </authorList>
    </citation>
    <scope>NUCLEOTIDE SEQUENCE</scope>
</reference>
<evidence type="ECO:0000313" key="2">
    <source>
        <dbReference type="EMBL" id="GJT31601.1"/>
    </source>
</evidence>
<accession>A0ABQ5CWY0</accession>
<feature type="region of interest" description="Disordered" evidence="1">
    <location>
        <begin position="388"/>
        <end position="418"/>
    </location>
</feature>
<protein>
    <submittedName>
        <fullName evidence="2">Uncharacterized protein</fullName>
    </submittedName>
</protein>
<dbReference type="EMBL" id="BQNB010014719">
    <property type="protein sequence ID" value="GJT31601.1"/>
    <property type="molecule type" value="Genomic_DNA"/>
</dbReference>
<keyword evidence="3" id="KW-1185">Reference proteome</keyword>
<organism evidence="2 3">
    <name type="scientific">Tanacetum coccineum</name>
    <dbReference type="NCBI Taxonomy" id="301880"/>
    <lineage>
        <taxon>Eukaryota</taxon>
        <taxon>Viridiplantae</taxon>
        <taxon>Streptophyta</taxon>
        <taxon>Embryophyta</taxon>
        <taxon>Tracheophyta</taxon>
        <taxon>Spermatophyta</taxon>
        <taxon>Magnoliopsida</taxon>
        <taxon>eudicotyledons</taxon>
        <taxon>Gunneridae</taxon>
        <taxon>Pentapetalae</taxon>
        <taxon>asterids</taxon>
        <taxon>campanulids</taxon>
        <taxon>Asterales</taxon>
        <taxon>Asteraceae</taxon>
        <taxon>Asteroideae</taxon>
        <taxon>Anthemideae</taxon>
        <taxon>Anthemidinae</taxon>
        <taxon>Tanacetum</taxon>
    </lineage>
</organism>
<comment type="caution">
    <text evidence="2">The sequence shown here is derived from an EMBL/GenBank/DDBJ whole genome shotgun (WGS) entry which is preliminary data.</text>
</comment>
<feature type="compositionally biased region" description="Basic residues" evidence="1">
    <location>
        <begin position="36"/>
        <end position="45"/>
    </location>
</feature>
<sequence length="418" mass="47527">MMVQASKEVGEDSDYLTDSNKIPIVYQLSTSSQPKQKQKSKRRQRKEAQVALDETEHEESVPTPSNDPLPSGEDIMQLNDLMVLCTKLQTQVLDLEKAKDAQAKEIVDLKKRVKRLERKKNSRTTGLKRLKKVSMSRRVESSEDKESLGDHEDASKLGRRIEDIDADAKVTLVNGTQGRQEDDLMFDTGVLDDDEVFVDVTTVEKEEQSTKTGEAVTTAGVEDSAAPTIPTTVEETLAQTLMEIKAAKPKAKGIVFHDQEEQVSVSKPTVSVTQPSVKDKGKGIMQEPERPLTKKDQVAIDEDLARNIQAQLDAEIIEEERLERQKQEEANIALIESWENTQAMMEADRLLAERLQTREREELTDEEKGKLFMELMEKRRKHFAALRAQEKRNRPPTKAQKRTQMSTYLKHMDGYKHK</sequence>
<proteinExistence type="predicted"/>
<feature type="compositionally biased region" description="Basic and acidic residues" evidence="1">
    <location>
        <begin position="137"/>
        <end position="154"/>
    </location>
</feature>
<reference evidence="2" key="1">
    <citation type="journal article" date="2022" name="Int. J. Mol. Sci.">
        <title>Draft Genome of Tanacetum Coccineum: Genomic Comparison of Closely Related Tanacetum-Family Plants.</title>
        <authorList>
            <person name="Yamashiro T."/>
            <person name="Shiraishi A."/>
            <person name="Nakayama K."/>
            <person name="Satake H."/>
        </authorList>
    </citation>
    <scope>NUCLEOTIDE SEQUENCE</scope>
</reference>
<evidence type="ECO:0000313" key="3">
    <source>
        <dbReference type="Proteomes" id="UP001151760"/>
    </source>
</evidence>
<feature type="compositionally biased region" description="Basic residues" evidence="1">
    <location>
        <begin position="117"/>
        <end position="135"/>
    </location>
</feature>
<feature type="region of interest" description="Disordered" evidence="1">
    <location>
        <begin position="117"/>
        <end position="154"/>
    </location>
</feature>
<gene>
    <name evidence="2" type="ORF">Tco_0922020</name>
</gene>
<feature type="region of interest" description="Disordered" evidence="1">
    <location>
        <begin position="26"/>
        <end position="74"/>
    </location>
</feature>